<reference evidence="3 4" key="1">
    <citation type="submission" date="2019-12" db="EMBL/GenBank/DDBJ databases">
        <authorList>
            <person name="Li J."/>
        </authorList>
    </citation>
    <scope>NUCLEOTIDE SEQUENCE [LARGE SCALE GENOMIC DNA]</scope>
    <source>
        <strain evidence="3 4">HL2-2</strain>
    </source>
</reference>
<evidence type="ECO:0000259" key="2">
    <source>
        <dbReference type="SMART" id="SM00849"/>
    </source>
</evidence>
<dbReference type="EMBL" id="WOWS01000005">
    <property type="protein sequence ID" value="MUU79242.1"/>
    <property type="molecule type" value="Genomic_DNA"/>
</dbReference>
<dbReference type="RefSeq" id="WP_157364317.1">
    <property type="nucleotide sequence ID" value="NZ_WOWS01000005.1"/>
</dbReference>
<evidence type="ECO:0000313" key="4">
    <source>
        <dbReference type="Proteomes" id="UP000478208"/>
    </source>
</evidence>
<dbReference type="PANTHER" id="PTHR42951:SF4">
    <property type="entry name" value="ACYL-COENZYME A THIOESTERASE MBLAC2"/>
    <property type="match status" value="1"/>
</dbReference>
<protein>
    <submittedName>
        <fullName evidence="3">MBL fold metallo-hydrolase</fullName>
    </submittedName>
</protein>
<feature type="domain" description="Metallo-beta-lactamase" evidence="2">
    <location>
        <begin position="45"/>
        <end position="222"/>
    </location>
</feature>
<name>A0A6L6UE77_9FLAO</name>
<sequence length="300" mass="33458">MTIRNYITILLIFISSTIISQNRFDSVEIKSIKLTEHTYMLEGAGGNIGISIGEDGVFVIDDQFAPLSDKILASIKKLSDKPIKFLVNTHFHGDHTGGNENLAKAGATLIAHDNVRKRLTEVQKDGSNKPKEALPVITFNDKLNIYINGESVAIFHTENAHTDGDAILYFTESNVLHTGDTYFNNRYPYIDLNSGGSVDGYISAVKRSLMVINDETKIIPGHGKLSNKQEYKTFLTMLESLKSSILKAIDEGKTEDDVKNDTSITKTYDDLDYGTGFINSEKIRLTFYRSLKTKQNDSED</sequence>
<evidence type="ECO:0000313" key="3">
    <source>
        <dbReference type="EMBL" id="MUU79242.1"/>
    </source>
</evidence>
<dbReference type="InterPro" id="IPR036866">
    <property type="entry name" value="RibonucZ/Hydroxyglut_hydro"/>
</dbReference>
<comment type="caution">
    <text evidence="3">The sequence shown here is derived from an EMBL/GenBank/DDBJ whole genome shotgun (WGS) entry which is preliminary data.</text>
</comment>
<dbReference type="PANTHER" id="PTHR42951">
    <property type="entry name" value="METALLO-BETA-LACTAMASE DOMAIN-CONTAINING"/>
    <property type="match status" value="1"/>
</dbReference>
<dbReference type="SUPFAM" id="SSF56281">
    <property type="entry name" value="Metallo-hydrolase/oxidoreductase"/>
    <property type="match status" value="1"/>
</dbReference>
<dbReference type="InterPro" id="IPR001279">
    <property type="entry name" value="Metallo-B-lactamas"/>
</dbReference>
<dbReference type="SMART" id="SM00849">
    <property type="entry name" value="Lactamase_B"/>
    <property type="match status" value="1"/>
</dbReference>
<accession>A0A6L6UE77</accession>
<keyword evidence="3" id="KW-0378">Hydrolase</keyword>
<organism evidence="3 4">
    <name type="scientific">Winogradskyella endarachnes</name>
    <dbReference type="NCBI Taxonomy" id="2681965"/>
    <lineage>
        <taxon>Bacteria</taxon>
        <taxon>Pseudomonadati</taxon>
        <taxon>Bacteroidota</taxon>
        <taxon>Flavobacteriia</taxon>
        <taxon>Flavobacteriales</taxon>
        <taxon>Flavobacteriaceae</taxon>
        <taxon>Winogradskyella</taxon>
    </lineage>
</organism>
<dbReference type="CDD" id="cd16282">
    <property type="entry name" value="metallo-hydrolase-like_MBL-fold"/>
    <property type="match status" value="1"/>
</dbReference>
<evidence type="ECO:0000256" key="1">
    <source>
        <dbReference type="ARBA" id="ARBA00005250"/>
    </source>
</evidence>
<dbReference type="Pfam" id="PF00753">
    <property type="entry name" value="Lactamase_B"/>
    <property type="match status" value="1"/>
</dbReference>
<gene>
    <name evidence="3" type="ORF">GN138_12365</name>
</gene>
<comment type="similarity">
    <text evidence="1">Belongs to the metallo-beta-lactamase superfamily. Class-B beta-lactamase family.</text>
</comment>
<dbReference type="InterPro" id="IPR050855">
    <property type="entry name" value="NDM-1-like"/>
</dbReference>
<dbReference type="GO" id="GO:0016787">
    <property type="term" value="F:hydrolase activity"/>
    <property type="evidence" value="ECO:0007669"/>
    <property type="project" value="UniProtKB-KW"/>
</dbReference>
<proteinExistence type="inferred from homology"/>
<dbReference type="Proteomes" id="UP000478208">
    <property type="component" value="Unassembled WGS sequence"/>
</dbReference>
<keyword evidence="4" id="KW-1185">Reference proteome</keyword>
<dbReference type="AlphaFoldDB" id="A0A6L6UE77"/>
<dbReference type="Gene3D" id="3.60.15.10">
    <property type="entry name" value="Ribonuclease Z/Hydroxyacylglutathione hydrolase-like"/>
    <property type="match status" value="1"/>
</dbReference>
<dbReference type="GO" id="GO:0017001">
    <property type="term" value="P:antibiotic catabolic process"/>
    <property type="evidence" value="ECO:0007669"/>
    <property type="project" value="UniProtKB-ARBA"/>
</dbReference>